<dbReference type="RefSeq" id="XP_060122047.1">
    <property type="nucleotide sequence ID" value="XM_060266064.1"/>
</dbReference>
<reference evidence="2" key="1">
    <citation type="submission" date="2023-03" db="EMBL/GenBank/DDBJ databases">
        <title>Mating type loci evolution in Malassezia.</title>
        <authorList>
            <person name="Coelho M.A."/>
        </authorList>
    </citation>
    <scope>NUCLEOTIDE SEQUENCE</scope>
    <source>
        <strain evidence="2">CBS 9431</strain>
    </source>
</reference>
<evidence type="ECO:0000259" key="1">
    <source>
        <dbReference type="Pfam" id="PF00149"/>
    </source>
</evidence>
<dbReference type="CDD" id="cd07383">
    <property type="entry name" value="MPP_Dcr2"/>
    <property type="match status" value="1"/>
</dbReference>
<proteinExistence type="predicted"/>
<keyword evidence="3" id="KW-1185">Reference proteome</keyword>
<sequence>MMARRRWSGVALAFALVVAWTVILVSYVHMAKEPYKMLQFGKTWHRPVVGGESQRNASLPIDEDPMALVESMANVHTFAPLQPNILPIYNITVGLCYPVLGCFVHSRSDNMAGDWVRVERPLSAHVAEWRGTSGRGGPSKSLSRYGSPYLFYRRALERHGEHIVEVSIVPRDAPLPETGRWHRVAIPSAAPFRKAKEHEVRFRTEMDAKDAITELDMMYGPNPPPPGFAVAATLPPVVNKDGKVSPRAALIIRRKVERTPRAPPLRFHADGSFKILQLADLHFSVEELACRDVEDVARCQSQNDTLALVERWLDEEKPDLVVFTGDQLNGQGTSWDEHSVMPGWLIPVVRRKIPWLPLFGNHDSESGFLTRREQMELLALYPYSLAQVGPRDVHGAGNYDVAVHAPAPDNTELLTLWSLDSGAHPSFSVLRPWEVYLYDWVHSDQVQWMVHALRSRVPIPWPYKPKAQPPAVVRSRRAPAQRPPGIVFVHIPLPEAFDKVDTDASGKELRVGVREERYARLGGQARRGVFDAMLAERNAETPSVRLYVHGHMHNNEDCRRVRGVWICFGGGVSYAAYGKVGFARRARVYRITDFGQTTTTWHRRDDVQGRVEETVLG</sequence>
<dbReference type="Gene3D" id="3.60.21.10">
    <property type="match status" value="1"/>
</dbReference>
<dbReference type="Proteomes" id="UP001217754">
    <property type="component" value="Chromosome 3"/>
</dbReference>
<dbReference type="PANTHER" id="PTHR32440">
    <property type="entry name" value="PHOSPHATASE DCR2-RELATED-RELATED"/>
    <property type="match status" value="1"/>
</dbReference>
<gene>
    <name evidence="2" type="primary">DCR2</name>
    <name evidence="2" type="ORF">MJAP1_002120</name>
</gene>
<protein>
    <submittedName>
        <fullName evidence="2">Phosphatase dcr2</fullName>
    </submittedName>
</protein>
<evidence type="ECO:0000313" key="3">
    <source>
        <dbReference type="Proteomes" id="UP001217754"/>
    </source>
</evidence>
<accession>A0AAF0JAD8</accession>
<dbReference type="Pfam" id="PF00149">
    <property type="entry name" value="Metallophos"/>
    <property type="match status" value="1"/>
</dbReference>
<dbReference type="GeneID" id="85225771"/>
<dbReference type="SUPFAM" id="SSF56300">
    <property type="entry name" value="Metallo-dependent phosphatases"/>
    <property type="match status" value="1"/>
</dbReference>
<dbReference type="InterPro" id="IPR004843">
    <property type="entry name" value="Calcineurin-like_PHP"/>
</dbReference>
<dbReference type="GO" id="GO:0005737">
    <property type="term" value="C:cytoplasm"/>
    <property type="evidence" value="ECO:0007669"/>
    <property type="project" value="TreeGrafter"/>
</dbReference>
<dbReference type="AlphaFoldDB" id="A0AAF0JAD8"/>
<name>A0AAF0JAD8_9BASI</name>
<dbReference type="PANTHER" id="PTHR32440:SF0">
    <property type="entry name" value="PHOSPHATASE DCR2-RELATED"/>
    <property type="match status" value="1"/>
</dbReference>
<feature type="domain" description="Calcineurin-like phosphoesterase" evidence="1">
    <location>
        <begin position="273"/>
        <end position="554"/>
    </location>
</feature>
<dbReference type="EMBL" id="CP119960">
    <property type="protein sequence ID" value="WFD39150.1"/>
    <property type="molecule type" value="Genomic_DNA"/>
</dbReference>
<organism evidence="2 3">
    <name type="scientific">Malassezia japonica</name>
    <dbReference type="NCBI Taxonomy" id="223818"/>
    <lineage>
        <taxon>Eukaryota</taxon>
        <taxon>Fungi</taxon>
        <taxon>Dikarya</taxon>
        <taxon>Basidiomycota</taxon>
        <taxon>Ustilaginomycotina</taxon>
        <taxon>Malasseziomycetes</taxon>
        <taxon>Malasseziales</taxon>
        <taxon>Malasseziaceae</taxon>
        <taxon>Malassezia</taxon>
    </lineage>
</organism>
<evidence type="ECO:0000313" key="2">
    <source>
        <dbReference type="EMBL" id="WFD39150.1"/>
    </source>
</evidence>
<dbReference type="GO" id="GO:0004721">
    <property type="term" value="F:phosphoprotein phosphatase activity"/>
    <property type="evidence" value="ECO:0007669"/>
    <property type="project" value="TreeGrafter"/>
</dbReference>
<dbReference type="InterPro" id="IPR029052">
    <property type="entry name" value="Metallo-depent_PP-like"/>
</dbReference>